<gene>
    <name evidence="1" type="ORF">RF11_12674</name>
</gene>
<proteinExistence type="predicted"/>
<protein>
    <submittedName>
        <fullName evidence="1">Uncharacterized protein</fullName>
    </submittedName>
</protein>
<dbReference type="EMBL" id="JWZT01000205">
    <property type="protein sequence ID" value="KII74870.1"/>
    <property type="molecule type" value="Genomic_DNA"/>
</dbReference>
<name>A0A0C2NER8_THEKT</name>
<keyword evidence="2" id="KW-1185">Reference proteome</keyword>
<evidence type="ECO:0000313" key="2">
    <source>
        <dbReference type="Proteomes" id="UP000031668"/>
    </source>
</evidence>
<sequence>MTSTTTSIVLIKLYDTFNKPLGGRSEFAKLSIKQGKNLSSNLRLEKGLNLPLKQIVKNKLLSSIPTNVSDLFILNDHLSVDEIVKNGQKLIEKHSQETLAGLKSKDQEYEDRIRVLERDVSALKLSKPTCTNSKRERCTKFVVLHTSLRTATGMLAVIHASDVATFQELVK</sequence>
<dbReference type="Proteomes" id="UP000031668">
    <property type="component" value="Unassembled WGS sequence"/>
</dbReference>
<evidence type="ECO:0000313" key="1">
    <source>
        <dbReference type="EMBL" id="KII74870.1"/>
    </source>
</evidence>
<accession>A0A0C2NER8</accession>
<comment type="caution">
    <text evidence="1">The sequence shown here is derived from an EMBL/GenBank/DDBJ whole genome shotgun (WGS) entry which is preliminary data.</text>
</comment>
<dbReference type="AlphaFoldDB" id="A0A0C2NER8"/>
<organism evidence="1 2">
    <name type="scientific">Thelohanellus kitauei</name>
    <name type="common">Myxosporean</name>
    <dbReference type="NCBI Taxonomy" id="669202"/>
    <lineage>
        <taxon>Eukaryota</taxon>
        <taxon>Metazoa</taxon>
        <taxon>Cnidaria</taxon>
        <taxon>Myxozoa</taxon>
        <taxon>Myxosporea</taxon>
        <taxon>Bivalvulida</taxon>
        <taxon>Platysporina</taxon>
        <taxon>Myxobolidae</taxon>
        <taxon>Thelohanellus</taxon>
    </lineage>
</organism>
<reference evidence="1 2" key="1">
    <citation type="journal article" date="2014" name="Genome Biol. Evol.">
        <title>The genome of the myxosporean Thelohanellus kitauei shows adaptations to nutrient acquisition within its fish host.</title>
        <authorList>
            <person name="Yang Y."/>
            <person name="Xiong J."/>
            <person name="Zhou Z."/>
            <person name="Huo F."/>
            <person name="Miao W."/>
            <person name="Ran C."/>
            <person name="Liu Y."/>
            <person name="Zhang J."/>
            <person name="Feng J."/>
            <person name="Wang M."/>
            <person name="Wang M."/>
            <person name="Wang L."/>
            <person name="Yao B."/>
        </authorList>
    </citation>
    <scope>NUCLEOTIDE SEQUENCE [LARGE SCALE GENOMIC DNA]</scope>
    <source>
        <strain evidence="1">Wuqing</strain>
    </source>
</reference>